<feature type="region of interest" description="Disordered" evidence="2">
    <location>
        <begin position="1044"/>
        <end position="1063"/>
    </location>
</feature>
<protein>
    <recommendedName>
        <fullName evidence="5">C3H1-type domain-containing protein</fullName>
    </recommendedName>
</protein>
<name>A0A061BK17_BABBI</name>
<reference evidence="4" key="1">
    <citation type="journal article" date="2014" name="Nucleic Acids Res.">
        <title>The evolutionary dynamics of variant antigen genes in Babesia reveal a history of genomic innovation underlying host-parasite interaction.</title>
        <authorList>
            <person name="Jackson A.P."/>
            <person name="Otto T.D."/>
            <person name="Darby A."/>
            <person name="Ramaprasad A."/>
            <person name="Xia D."/>
            <person name="Echaide I.E."/>
            <person name="Farber M."/>
            <person name="Gahlot S."/>
            <person name="Gamble J."/>
            <person name="Gupta D."/>
            <person name="Gupta Y."/>
            <person name="Jackson L."/>
            <person name="Malandrin L."/>
            <person name="Malas T.B."/>
            <person name="Moussa E."/>
            <person name="Nair M."/>
            <person name="Reid AJ."/>
            <person name="Sanders M."/>
            <person name="Sharma J."/>
            <person name="Tracey A."/>
            <person name="Quail M.A."/>
            <person name="Weir W."/>
            <person name="Wastling J.M."/>
            <person name="Hall N."/>
            <person name="Willadsen P."/>
            <person name="Lingelbach K."/>
            <person name="Shiels B."/>
            <person name="Tait A."/>
            <person name="Berriman M."/>
            <person name="Allred D.R."/>
            <person name="Pain A."/>
        </authorList>
    </citation>
    <scope>NUCLEOTIDE SEQUENCE</scope>
    <source>
        <strain evidence="4">Bond</strain>
    </source>
</reference>
<evidence type="ECO:0000256" key="1">
    <source>
        <dbReference type="SAM" id="Coils"/>
    </source>
</evidence>
<organism evidence="4">
    <name type="scientific">Babesia bigemina</name>
    <dbReference type="NCBI Taxonomy" id="5866"/>
    <lineage>
        <taxon>Eukaryota</taxon>
        <taxon>Sar</taxon>
        <taxon>Alveolata</taxon>
        <taxon>Apicomplexa</taxon>
        <taxon>Aconoidasida</taxon>
        <taxon>Piroplasmida</taxon>
        <taxon>Babesiidae</taxon>
        <taxon>Babesia</taxon>
    </lineage>
</organism>
<feature type="compositionally biased region" description="Basic and acidic residues" evidence="2">
    <location>
        <begin position="1044"/>
        <end position="1053"/>
    </location>
</feature>
<accession>A0A061BK17</accession>
<dbReference type="KEGG" id="bbig:BBBOND_0004890"/>
<keyword evidence="3" id="KW-1133">Transmembrane helix</keyword>
<keyword evidence="3" id="KW-0812">Transmembrane</keyword>
<proteinExistence type="predicted"/>
<sequence>MSHHVHLNSKSLELLRLINAMTSVNLNNNLRALNDIESKLISLGHLAGQLGSFIGESESVKKAVKNAIIACFDTNPDLKNDLKDDYSSLVTNLSESVKSAGKPVDTEKIRELSEQIKKDIQLTEETIKKLESPKINSPPSPSPSAELDKLQSKLEALQKVKKLCEFLTNPKNQQNEPKNILVNLCTGLESFLGFNSASKGYDGSGIVYSDLDRLCDAVMGFLYHMLKDVSEKQPYSVGKTILNDIVTELGKRLSTGREGFMVIAQVAERVREYNERVRKGNDIVKNKIVKFDGQMKELKSTVSKILNDHSAADHVEEVEAAETSIWTMVHEFVGNSETFEENMNNAHKYILDLNSNLRDKVFIAQNNIVNERDRLSKLSAKEWEDFKAMKIIIDKALNNLRDDVKAEIAEKVDKLVEQLKAAVRNISNQLRKLNVLLKEYVIELHKWIKHAQEIVKTASQLLRVIKDEVIDPDGTATNGKKNLDNAIRKMNSSLEKKASELETWKLAAGSLVKQAGLRCTEIAHKVKTKEADSDKIYKQVDILKQKTIRLLRAYQSVHGTVDSLEVNIKGALSDLEGKIQEDLHTIKTKIKVALKTVVNAFKGGIEKAAQIDGSDNAASLIQDFYYYMDDRKSNLYKWAENSQNAGGLSSALEELARAFPVKHLGPLKTFLGKFPSFEASVYGEQKTFFTAIIDDLDGKVDEQLQQQGRGNRVQLKVLNNYIQEKERKSSGKSRYQQLLENAPKALDGFKNMTEFGEQQGPLGEGTINGAERAVIKHFTDVTAQLNDIAGMIDSNTKTQVGSYDTKDGIKQRLDDLQKIITMSESVSLDSNLDDSILSSVQGLALIKTQLQGLRDTDVLDISNKLIALCNVITNAADGVETNLKNLSDVQIAKQLESIKDKIHDLQNINLEKVIRAADSFVSQEAGLLGEKYVRQIKDFVDERVSLAIADLTHHARKDYVTTMKLVLDQFAFKVTTELHALPDAIDRDLTVGFKGFMKEFYGDESGSNINKLQKVTDEKDISVLSFAFNNFFTAINHYLQQEITRRNDEENRKKNPSLPKTPDPYASKLTAVYTALGNVLKHITDKNYYDYKIPGLLDELMNAVNGLTPQDFADPNTAILDGIRVGLRGFVNEMRKAYISSYDCAKGITWDGTFTDKAPEESRNGVKVFLTIQKMLSDDLTELYTQLTEKTVLRGLKIYASSDDKENTLGDLLQKCGYKLGSENGRQDGEVQCSAKMMGRNILGHLTQNIQNAHYNEHLKQCRPNRKRYNFGLIDIIACIFQHVNQYYTVCHLPTVQSSKLPCNIYQMLSWLCGLTYNQVYPQLSLNAFSDLFDKGEQSAPADSEDVSFVDETADALPAYPHEVSVANLSTTLMEVCHHSYEVLCAILGHGHAGGRYACDFNTNPDKLSYPSNPSKCLDLCIEILIRLYNQLYFIYVQCHRLSNAVSWRDCYYGRHVGGSSWECNEIQCADLIANQRGAQKCNQNAAQTCEQHPKCGIKSPLQSFLEDGLPGFLPHPFKTPNCKLTCEAPNHRGIPCKTPMGFADISVTASHTKKGSHLAEALAALCGTPNTPLAAICASLTCLLQRAPQTLDDMFSFYYHLLKGWNGSNSKRNTHKCYAFNDAVTKAHFGEAYPDLDITTIFKGSDHRTGNHVNGELHSLFTCDYGNKTEMECGRYMQPFGHNIWTVFSEVNADKYLTWIVYLTEAFYDLLKKLYEECCKNCKTPGSRCHGKTCHQNCLVSHTSTHSKNCRSIAQCPFTRPTLCKYGFVFQSESNLSGTYGPETKRTCQDFCNALNKVLKKGNVLGDLTYITIPNFLWKIREKFFWTTVALWLLSFLYLLHIMVIRLDLLHIKSHLRSPSSHRIAAQSLLAAARVGRLSKISYLQP</sequence>
<feature type="transmembrane region" description="Helical" evidence="3">
    <location>
        <begin position="1825"/>
        <end position="1848"/>
    </location>
</feature>
<evidence type="ECO:0000313" key="4">
    <source>
        <dbReference type="EMBL" id="CDR71830.1"/>
    </source>
</evidence>
<evidence type="ECO:0000256" key="2">
    <source>
        <dbReference type="SAM" id="MobiDB-lite"/>
    </source>
</evidence>
<dbReference type="RefSeq" id="XP_012770773.1">
    <property type="nucleotide sequence ID" value="XM_012915319.1"/>
</dbReference>
<evidence type="ECO:0000256" key="3">
    <source>
        <dbReference type="SAM" id="Phobius"/>
    </source>
</evidence>
<dbReference type="EMBL" id="LK055195">
    <property type="protein sequence ID" value="CDR71830.1"/>
    <property type="molecule type" value="Genomic_DNA"/>
</dbReference>
<gene>
    <name evidence="4" type="ORF">BBBOND_0004890</name>
</gene>
<dbReference type="OrthoDB" id="366894at2759"/>
<feature type="coiled-coil region" evidence="1">
    <location>
        <begin position="405"/>
        <end position="443"/>
    </location>
</feature>
<dbReference type="GeneID" id="24562047"/>
<reference evidence="4" key="2">
    <citation type="submission" date="2014-06" db="EMBL/GenBank/DDBJ databases">
        <authorList>
            <person name="Aslett M."/>
            <person name="De Silva Nishadi"/>
        </authorList>
    </citation>
    <scope>NUCLEOTIDE SEQUENCE</scope>
    <source>
        <strain evidence="4">Bond</strain>
    </source>
</reference>
<evidence type="ECO:0008006" key="5">
    <source>
        <dbReference type="Google" id="ProtNLM"/>
    </source>
</evidence>
<keyword evidence="3" id="KW-0472">Membrane</keyword>
<keyword evidence="1" id="KW-0175">Coiled coil</keyword>
<dbReference type="VEuPathDB" id="PiroplasmaDB:BBBOND_0004890"/>